<dbReference type="GO" id="GO:0005524">
    <property type="term" value="F:ATP binding"/>
    <property type="evidence" value="ECO:0007669"/>
    <property type="project" value="UniProtKB-UniRule"/>
</dbReference>
<proteinExistence type="inferred from homology"/>
<dbReference type="Proteomes" id="UP000265160">
    <property type="component" value="LG14"/>
</dbReference>
<reference evidence="9" key="2">
    <citation type="submission" date="2025-08" db="UniProtKB">
        <authorList>
            <consortium name="Ensembl"/>
        </authorList>
    </citation>
    <scope>IDENTIFICATION</scope>
</reference>
<evidence type="ECO:0000256" key="2">
    <source>
        <dbReference type="ARBA" id="ARBA00022679"/>
    </source>
</evidence>
<evidence type="ECO:0000313" key="9">
    <source>
        <dbReference type="Ensembl" id="ENSMZEP00005010669.1"/>
    </source>
</evidence>
<evidence type="ECO:0000259" key="8">
    <source>
        <dbReference type="PROSITE" id="PS50011"/>
    </source>
</evidence>
<evidence type="ECO:0000256" key="4">
    <source>
        <dbReference type="ARBA" id="ARBA00022777"/>
    </source>
</evidence>
<dbReference type="PROSITE" id="PS00108">
    <property type="entry name" value="PROTEIN_KINASE_ST"/>
    <property type="match status" value="1"/>
</dbReference>
<dbReference type="Gene3D" id="1.10.510.10">
    <property type="entry name" value="Transferase(Phosphotransferase) domain 1"/>
    <property type="match status" value="1"/>
</dbReference>
<dbReference type="SUPFAM" id="SSF56112">
    <property type="entry name" value="Protein kinase-like (PK-like)"/>
    <property type="match status" value="1"/>
</dbReference>
<evidence type="ECO:0000256" key="5">
    <source>
        <dbReference type="ARBA" id="ARBA00022840"/>
    </source>
</evidence>
<reference evidence="9" key="3">
    <citation type="submission" date="2025-09" db="UniProtKB">
        <authorList>
            <consortium name="Ensembl"/>
        </authorList>
    </citation>
    <scope>IDENTIFICATION</scope>
</reference>
<dbReference type="Pfam" id="PF00069">
    <property type="entry name" value="Pkinase"/>
    <property type="match status" value="1"/>
</dbReference>
<dbReference type="InterPro" id="IPR008271">
    <property type="entry name" value="Ser/Thr_kinase_AS"/>
</dbReference>
<name>A0A3P9BL51_9CICH</name>
<dbReference type="Ensembl" id="ENSMZET00005011044.1">
    <property type="protein sequence ID" value="ENSMZEP00005010669.1"/>
    <property type="gene ID" value="ENSMZEG00005008015.1"/>
</dbReference>
<dbReference type="AlphaFoldDB" id="A0A3P9BL51"/>
<keyword evidence="3 6" id="KW-0547">Nucleotide-binding</keyword>
<dbReference type="InterPro" id="IPR017441">
    <property type="entry name" value="Protein_kinase_ATP_BS"/>
</dbReference>
<dbReference type="Gene3D" id="3.30.200.20">
    <property type="entry name" value="Phosphorylase Kinase, domain 1"/>
    <property type="match status" value="1"/>
</dbReference>
<evidence type="ECO:0000256" key="6">
    <source>
        <dbReference type="PROSITE-ProRule" id="PRU10141"/>
    </source>
</evidence>
<dbReference type="PROSITE" id="PS00107">
    <property type="entry name" value="PROTEIN_KINASE_ATP"/>
    <property type="match status" value="1"/>
</dbReference>
<dbReference type="GO" id="GO:0004674">
    <property type="term" value="F:protein serine/threonine kinase activity"/>
    <property type="evidence" value="ECO:0007669"/>
    <property type="project" value="UniProtKB-KW"/>
</dbReference>
<comment type="similarity">
    <text evidence="7">Belongs to the protein kinase superfamily.</text>
</comment>
<keyword evidence="10" id="KW-1185">Reference proteome</keyword>
<organism evidence="9 10">
    <name type="scientific">Maylandia zebra</name>
    <name type="common">zebra mbuna</name>
    <dbReference type="NCBI Taxonomy" id="106582"/>
    <lineage>
        <taxon>Eukaryota</taxon>
        <taxon>Metazoa</taxon>
        <taxon>Chordata</taxon>
        <taxon>Craniata</taxon>
        <taxon>Vertebrata</taxon>
        <taxon>Euteleostomi</taxon>
        <taxon>Actinopterygii</taxon>
        <taxon>Neopterygii</taxon>
        <taxon>Teleostei</taxon>
        <taxon>Neoteleostei</taxon>
        <taxon>Acanthomorphata</taxon>
        <taxon>Ovalentaria</taxon>
        <taxon>Cichlomorphae</taxon>
        <taxon>Cichliformes</taxon>
        <taxon>Cichlidae</taxon>
        <taxon>African cichlids</taxon>
        <taxon>Pseudocrenilabrinae</taxon>
        <taxon>Haplochromini</taxon>
        <taxon>Maylandia</taxon>
        <taxon>Maylandia zebra complex</taxon>
    </lineage>
</organism>
<dbReference type="GeneTree" id="ENSGT00940000164472"/>
<feature type="binding site" evidence="6">
    <location>
        <position position="126"/>
    </location>
    <ligand>
        <name>ATP</name>
        <dbReference type="ChEBI" id="CHEBI:30616"/>
    </ligand>
</feature>
<dbReference type="InterPro" id="IPR000719">
    <property type="entry name" value="Prot_kinase_dom"/>
</dbReference>
<dbReference type="PROSITE" id="PS50011">
    <property type="entry name" value="PROTEIN_KINASE_DOM"/>
    <property type="match status" value="1"/>
</dbReference>
<accession>A0A3P9BL51</accession>
<dbReference type="SMART" id="SM00220">
    <property type="entry name" value="S_TKc"/>
    <property type="match status" value="1"/>
</dbReference>
<dbReference type="InterPro" id="IPR050494">
    <property type="entry name" value="Ser_Thr_dual-spec_kinase"/>
</dbReference>
<keyword evidence="2" id="KW-0808">Transferase</keyword>
<dbReference type="PANTHER" id="PTHR24058:SF53">
    <property type="entry name" value="HOMEODOMAIN-INTERACTING PROTEIN KINASE 2"/>
    <property type="match status" value="1"/>
</dbReference>
<protein>
    <recommendedName>
        <fullName evidence="8">Protein kinase domain-containing protein</fullName>
    </recommendedName>
</protein>
<feature type="domain" description="Protein kinase" evidence="8">
    <location>
        <begin position="97"/>
        <end position="356"/>
    </location>
</feature>
<evidence type="ECO:0000256" key="1">
    <source>
        <dbReference type="ARBA" id="ARBA00022527"/>
    </source>
</evidence>
<evidence type="ECO:0000313" key="10">
    <source>
        <dbReference type="Proteomes" id="UP000265160"/>
    </source>
</evidence>
<evidence type="ECO:0000256" key="7">
    <source>
        <dbReference type="RuleBase" id="RU000304"/>
    </source>
</evidence>
<dbReference type="STRING" id="106582.ENSMZEP00005010669"/>
<evidence type="ECO:0000256" key="3">
    <source>
        <dbReference type="ARBA" id="ARBA00022741"/>
    </source>
</evidence>
<dbReference type="InterPro" id="IPR011009">
    <property type="entry name" value="Kinase-like_dom_sf"/>
</dbReference>
<keyword evidence="1 7" id="KW-0723">Serine/threonine-protein kinase</keyword>
<sequence>MLALDAHQRITPSEVLRHPFFNPKSSPCIDISAERPQNPVVFQHPSNLKCKRSEKINCSFQNSVEFSQQVFVHTSASPSFSSDELEIVEGSFLGNHYKVEDFLGEGGFGIVAKCRDTKTNQAVAIKVNKNRTDILQQAKKEIFILEQLRRLDPDAANIVKWNGFFLDRERVFRPILGQLTNALSHLGSLGIVHADLKPGNIMVVNRYESPVKVRLIEFGLACPASAVMPGDRVGTVGYSAPEVMLGLPYNEACDMWSLGLVAVELGTDYFTKDNYNYNQQRWTFKTSQQFKYETGYESLETRYIKLKRLDDLEQIMMFRRGPEDGQRLFVSLIKQMLALDAHQWITPSQVLRHPFFSPGLSNSYHKYSSALFNSINTA</sequence>
<keyword evidence="5 6" id="KW-0067">ATP-binding</keyword>
<keyword evidence="4" id="KW-0418">Kinase</keyword>
<reference evidence="9 10" key="1">
    <citation type="journal article" date="2014" name="Nature">
        <title>The genomic substrate for adaptive radiation in African cichlid fish.</title>
        <authorList>
            <person name="Brawand D."/>
            <person name="Wagner C.E."/>
            <person name="Li Y.I."/>
            <person name="Malinsky M."/>
            <person name="Keller I."/>
            <person name="Fan S."/>
            <person name="Simakov O."/>
            <person name="Ng A.Y."/>
            <person name="Lim Z.W."/>
            <person name="Bezault E."/>
            <person name="Turner-Maier J."/>
            <person name="Johnson J."/>
            <person name="Alcazar R."/>
            <person name="Noh H.J."/>
            <person name="Russell P."/>
            <person name="Aken B."/>
            <person name="Alfoldi J."/>
            <person name="Amemiya C."/>
            <person name="Azzouzi N."/>
            <person name="Baroiller J.F."/>
            <person name="Barloy-Hubler F."/>
            <person name="Berlin A."/>
            <person name="Bloomquist R."/>
            <person name="Carleton K.L."/>
            <person name="Conte M.A."/>
            <person name="D'Cotta H."/>
            <person name="Eshel O."/>
            <person name="Gaffney L."/>
            <person name="Galibert F."/>
            <person name="Gante H.F."/>
            <person name="Gnerre S."/>
            <person name="Greuter L."/>
            <person name="Guyon R."/>
            <person name="Haddad N.S."/>
            <person name="Haerty W."/>
            <person name="Harris R.M."/>
            <person name="Hofmann H.A."/>
            <person name="Hourlier T."/>
            <person name="Hulata G."/>
            <person name="Jaffe D.B."/>
            <person name="Lara M."/>
            <person name="Lee A.P."/>
            <person name="MacCallum I."/>
            <person name="Mwaiko S."/>
            <person name="Nikaido M."/>
            <person name="Nishihara H."/>
            <person name="Ozouf-Costaz C."/>
            <person name="Penman D.J."/>
            <person name="Przybylski D."/>
            <person name="Rakotomanga M."/>
            <person name="Renn S.C.P."/>
            <person name="Ribeiro F.J."/>
            <person name="Ron M."/>
            <person name="Salzburger W."/>
            <person name="Sanchez-Pulido L."/>
            <person name="Santos M.E."/>
            <person name="Searle S."/>
            <person name="Sharpe T."/>
            <person name="Swofford R."/>
            <person name="Tan F.J."/>
            <person name="Williams L."/>
            <person name="Young S."/>
            <person name="Yin S."/>
            <person name="Okada N."/>
            <person name="Kocher T.D."/>
            <person name="Miska E.A."/>
            <person name="Lander E.S."/>
            <person name="Venkatesh B."/>
            <person name="Fernald R.D."/>
            <person name="Meyer A."/>
            <person name="Ponting C.P."/>
            <person name="Streelman J.T."/>
            <person name="Lindblad-Toh K."/>
            <person name="Seehausen O."/>
            <person name="Di Palma F."/>
        </authorList>
    </citation>
    <scope>NUCLEOTIDE SEQUENCE</scope>
</reference>
<dbReference type="PANTHER" id="PTHR24058">
    <property type="entry name" value="DUAL SPECIFICITY PROTEIN KINASE"/>
    <property type="match status" value="1"/>
</dbReference>